<protein>
    <submittedName>
        <fullName evidence="2">Uncharacterized protein LOC112550458</fullName>
    </submittedName>
</protein>
<reference evidence="2" key="1">
    <citation type="submission" date="2025-08" db="UniProtKB">
        <authorList>
            <consortium name="RefSeq"/>
        </authorList>
    </citation>
    <scope>IDENTIFICATION</scope>
</reference>
<proteinExistence type="predicted"/>
<dbReference type="Proteomes" id="UP000189705">
    <property type="component" value="Unplaced"/>
</dbReference>
<dbReference type="KEGG" id="asn:112550458"/>
<keyword evidence="1" id="KW-1185">Reference proteome</keyword>
<dbReference type="GeneID" id="112550458"/>
<evidence type="ECO:0000313" key="2">
    <source>
        <dbReference type="RefSeq" id="XP_025061227.1"/>
    </source>
</evidence>
<gene>
    <name evidence="2" type="primary">LOC112550458</name>
</gene>
<organism evidence="1 2">
    <name type="scientific">Alligator sinensis</name>
    <name type="common">Chinese alligator</name>
    <dbReference type="NCBI Taxonomy" id="38654"/>
    <lineage>
        <taxon>Eukaryota</taxon>
        <taxon>Metazoa</taxon>
        <taxon>Chordata</taxon>
        <taxon>Craniata</taxon>
        <taxon>Vertebrata</taxon>
        <taxon>Euteleostomi</taxon>
        <taxon>Archelosauria</taxon>
        <taxon>Archosauria</taxon>
        <taxon>Crocodylia</taxon>
        <taxon>Alligatoridae</taxon>
        <taxon>Alligatorinae</taxon>
        <taxon>Alligator</taxon>
    </lineage>
</organism>
<accession>A0A3Q0GPA5</accession>
<dbReference type="AlphaFoldDB" id="A0A3Q0GPA5"/>
<sequence length="375" mass="41636">MAPGTLAIMHACCRYCPEPAAQQREESGGEQWVQQEMPMARASPSRWPRSPACFVLLGRTGPCTRSKRRKRLWPRKPSTGASFVCVQLESLRTMQPFPRRGLNLPLCPLVRARGMELVGGGRCSLAGDPGRQNPPWSRLSTHGRGGCSSAWLLWRFVPCQVCKQSTCLVSTEMSRCQVRTYSADSMHTCPMRLLGHRAHTCQLPPWQGGGLSQAPQSWEKPRACLGSTAVCWRDLQQLGCVLRPPPLMVEQAAGAQKGKSILGAQGVLRGCRLQHSWTVRNGSVMFTANICIWSFFTTIFQWPRRLTCMVLEEEPLVQVWLQSTRCTDTAQLVGEPVMQSGGQIQTTFAPLDGSMGSQKHILEAELGPKYSTWQL</sequence>
<evidence type="ECO:0000313" key="1">
    <source>
        <dbReference type="Proteomes" id="UP000189705"/>
    </source>
</evidence>
<dbReference type="RefSeq" id="XP_025061227.1">
    <property type="nucleotide sequence ID" value="XM_025205442.1"/>
</dbReference>
<dbReference type="InParanoid" id="A0A3Q0GPA5"/>
<name>A0A3Q0GPA5_ALLSI</name>